<proteinExistence type="predicted"/>
<feature type="transmembrane region" description="Helical" evidence="1">
    <location>
        <begin position="39"/>
        <end position="58"/>
    </location>
</feature>
<evidence type="ECO:0000313" key="3">
    <source>
        <dbReference type="Proteomes" id="UP000289553"/>
    </source>
</evidence>
<reference evidence="2" key="1">
    <citation type="journal article" date="2017" name="Arch. Virol.">
        <title>Characterization of a new carmovirus isolated from an Adonis plant.</title>
        <authorList>
            <person name="Yasaki M."/>
            <person name="Hirano Y."/>
            <person name="Uga H."/>
            <person name="Hanada K."/>
            <person name="Uehara-Ichiki T."/>
            <person name="Toda T."/>
            <person name="Furua H."/>
            <person name="Fuji S."/>
        </authorList>
    </citation>
    <scope>NUCLEOTIDE SEQUENCE [LARGE SCALE GENOMIC DNA]</scope>
    <source>
        <strain evidence="2">HSP-2</strain>
    </source>
</reference>
<dbReference type="Proteomes" id="UP000289553">
    <property type="component" value="Segment"/>
</dbReference>
<keyword evidence="1" id="KW-1133">Transmembrane helix</keyword>
<dbReference type="KEGG" id="vg:65216683"/>
<evidence type="ECO:0000256" key="1">
    <source>
        <dbReference type="SAM" id="Phobius"/>
    </source>
</evidence>
<accession>A0A1J1DNU6</accession>
<keyword evidence="3" id="KW-1185">Reference proteome</keyword>
<dbReference type="GeneID" id="65216683"/>
<sequence>MPSANQNLTVITGVIGLLWLMRSRSILHSIFEAAKPPPLLTLSQIIVFSFCGLLLNCISRAEREVVITNNHDSSKQQHITVNTPSK</sequence>
<protein>
    <submittedName>
        <fullName evidence="2">MP2</fullName>
    </submittedName>
</protein>
<name>A0A1J1DNU6_9TOMB</name>
<dbReference type="RefSeq" id="YP_009553482.1">
    <property type="nucleotide sequence ID" value="NC_040794.1"/>
</dbReference>
<organism evidence="2">
    <name type="scientific">Adonis mosaic virus</name>
    <dbReference type="NCBI Taxonomy" id="1883104"/>
    <lineage>
        <taxon>Viruses</taxon>
        <taxon>Riboviria</taxon>
        <taxon>Orthornavirae</taxon>
        <taxon>Kitrinoviricota</taxon>
        <taxon>Tolucaviricetes</taxon>
        <taxon>Tolivirales</taxon>
        <taxon>Tombusviridae</taxon>
        <taxon>Procedovirinae</taxon>
        <taxon>Alphacarmovirus</taxon>
        <taxon>Alphacarmovirus adonis</taxon>
    </lineage>
</organism>
<keyword evidence="1" id="KW-0812">Transmembrane</keyword>
<keyword evidence="1" id="KW-0472">Membrane</keyword>
<gene>
    <name evidence="2" type="primary">ORF2</name>
</gene>
<dbReference type="EMBL" id="LC171345">
    <property type="protein sequence ID" value="BAV91505.1"/>
    <property type="molecule type" value="Genomic_RNA"/>
</dbReference>
<evidence type="ECO:0000313" key="2">
    <source>
        <dbReference type="EMBL" id="BAV91505.1"/>
    </source>
</evidence>